<protein>
    <submittedName>
        <fullName evidence="1">Putative lipoprotein</fullName>
    </submittedName>
</protein>
<name>U2QL69_9BACT</name>
<reference evidence="1 2" key="1">
    <citation type="submission" date="2013-08" db="EMBL/GenBank/DDBJ databases">
        <authorList>
            <person name="Durkin A.S."/>
            <person name="Haft D.R."/>
            <person name="McCorrison J."/>
            <person name="Torralba M."/>
            <person name="Gillis M."/>
            <person name="Haft D.H."/>
            <person name="Methe B."/>
            <person name="Sutton G."/>
            <person name="Nelson K.E."/>
        </authorList>
    </citation>
    <scope>NUCLEOTIDE SEQUENCE [LARGE SCALE GENOMIC DNA]</scope>
    <source>
        <strain evidence="1 2">F0067</strain>
    </source>
</reference>
<evidence type="ECO:0000313" key="2">
    <source>
        <dbReference type="Proteomes" id="UP000016648"/>
    </source>
</evidence>
<sequence length="136" mass="15853">MIMKMNKYFNLAISCLLFIACGHESLEDRASREAAEFTKKYCPTPVSNYTRTDSVAFNKATRTYTYYCSFSDKFDDQRIINQNYTKIKDGLAKGIGDNTNLKVYKDAGFNFQYICHSTKNPKMVLFKMIYTQKDYK</sequence>
<dbReference type="PROSITE" id="PS51257">
    <property type="entry name" value="PROKAR_LIPOPROTEIN"/>
    <property type="match status" value="1"/>
</dbReference>
<comment type="caution">
    <text evidence="1">The sequence shown here is derived from an EMBL/GenBank/DDBJ whole genome shotgun (WGS) entry which is preliminary data.</text>
</comment>
<keyword evidence="1" id="KW-0449">Lipoprotein</keyword>
<dbReference type="PATRIC" id="fig|1115809.3.peg.1131"/>
<accession>U2QL69</accession>
<keyword evidence="2" id="KW-1185">Reference proteome</keyword>
<dbReference type="AlphaFoldDB" id="U2QL69"/>
<gene>
    <name evidence="1" type="ORF">HMPREF9135_2031</name>
</gene>
<evidence type="ECO:0000313" key="1">
    <source>
        <dbReference type="EMBL" id="ERK39547.1"/>
    </source>
</evidence>
<organism evidence="1 2">
    <name type="scientific">Segatella baroniae F0067</name>
    <dbReference type="NCBI Taxonomy" id="1115809"/>
    <lineage>
        <taxon>Bacteria</taxon>
        <taxon>Pseudomonadati</taxon>
        <taxon>Bacteroidota</taxon>
        <taxon>Bacteroidia</taxon>
        <taxon>Bacteroidales</taxon>
        <taxon>Prevotellaceae</taxon>
        <taxon>Segatella</taxon>
    </lineage>
</organism>
<dbReference type="Proteomes" id="UP000016648">
    <property type="component" value="Unassembled WGS sequence"/>
</dbReference>
<proteinExistence type="predicted"/>
<dbReference type="EMBL" id="AWEY01000018">
    <property type="protein sequence ID" value="ERK39547.1"/>
    <property type="molecule type" value="Genomic_DNA"/>
</dbReference>